<evidence type="ECO:0000313" key="13">
    <source>
        <dbReference type="EMBL" id="HAB5226400.1"/>
    </source>
</evidence>
<dbReference type="EMBL" id="KM877269">
    <property type="protein sequence ID" value="AKG90184.1"/>
    <property type="molecule type" value="Genomic_DNA"/>
</dbReference>
<evidence type="ECO:0000313" key="8">
    <source>
        <dbReference type="EMBL" id="ECF1544698.1"/>
    </source>
</evidence>
<sequence>MTNSQSDFPLNDQNFQADLLKIKKVFADLITQASDGKIPIRSSHVHGLHHFEELYIRARAGMCSVLGYPVMVVSTISVKEPGTGIFRALLAELKCIADEQNYILKIENVLPPLFRKYLIQEGFVFPGEPWMCGSGYWFKNPQVLHENIELLSV</sequence>
<dbReference type="EMBL" id="DAAGMG010000015">
    <property type="protein sequence ID" value="HAB3656301.1"/>
    <property type="molecule type" value="Genomic_DNA"/>
</dbReference>
<dbReference type="RefSeq" id="WP_000185304.1">
    <property type="nucleotide sequence ID" value="NZ_CM017036.1"/>
</dbReference>
<evidence type="ECO:0000313" key="5">
    <source>
        <dbReference type="EMBL" id="ARJ58443.1"/>
    </source>
</evidence>
<dbReference type="EMBL" id="DAAMEC010000043">
    <property type="protein sequence ID" value="HAC6272413.1"/>
    <property type="molecule type" value="Genomic_DNA"/>
</dbReference>
<reference evidence="18" key="7">
    <citation type="submission" date="2018-07" db="EMBL/GenBank/DDBJ databases">
        <authorList>
            <consortium name="NCBI Pathogen Detection Project"/>
        </authorList>
    </citation>
    <scope>NUCLEOTIDE SEQUENCE</scope>
    <source>
        <strain evidence="15">L02319-16</strain>
        <strain evidence="14">R27</strain>
        <strain evidence="16">S02416-16</strain>
        <strain evidence="12">Salmonella enterica</strain>
        <strain evidence="17">SSI_AA721</strain>
    </source>
</reference>
<evidence type="ECO:0000313" key="1">
    <source>
        <dbReference type="EMBL" id="AKG90184.1"/>
    </source>
</evidence>
<dbReference type="EMBL" id="DAANCL010000041">
    <property type="protein sequence ID" value="HAC9263584.1"/>
    <property type="molecule type" value="Genomic_DNA"/>
</dbReference>
<dbReference type="EMBL" id="MG372114">
    <property type="protein sequence ID" value="AXJ99025.1"/>
    <property type="molecule type" value="Genomic_DNA"/>
</dbReference>
<evidence type="ECO:0000313" key="15">
    <source>
        <dbReference type="EMBL" id="HAC9263584.1"/>
    </source>
</evidence>
<evidence type="ECO:0000313" key="21">
    <source>
        <dbReference type="EMBL" id="HAE6333065.1"/>
    </source>
</evidence>
<proteinExistence type="predicted"/>
<evidence type="ECO:0000313" key="18">
    <source>
        <dbReference type="EMBL" id="HAE4238518.1"/>
    </source>
</evidence>
<dbReference type="EMBL" id="DAASMH010000034">
    <property type="protein sequence ID" value="HAE6120318.1"/>
    <property type="molecule type" value="Genomic_DNA"/>
</dbReference>
<evidence type="ECO:0000313" key="25">
    <source>
        <dbReference type="EMBL" id="QEQ66904.1"/>
    </source>
</evidence>
<dbReference type="EMBL" id="KT334335">
    <property type="protein sequence ID" value="ALI92966.1"/>
    <property type="molecule type" value="Genomic_DNA"/>
</dbReference>
<protein>
    <submittedName>
        <fullName evidence="1">Uncharacterized protein</fullName>
    </submittedName>
</protein>
<evidence type="ECO:0000313" key="20">
    <source>
        <dbReference type="EMBL" id="HAE6120318.1"/>
    </source>
</evidence>
<dbReference type="EMBL" id="DAAUBD010000066">
    <property type="protein sequence ID" value="HAF0962149.1"/>
    <property type="molecule type" value="Genomic_DNA"/>
</dbReference>
<reference evidence="9" key="9">
    <citation type="submission" date="2019-05" db="EMBL/GenBank/DDBJ databases">
        <authorList>
            <person name="Ashton P.M."/>
            <person name="Dallman T."/>
            <person name="Nair S."/>
            <person name="De Pinna E."/>
            <person name="Peters T."/>
            <person name="Grant K."/>
        </authorList>
    </citation>
    <scope>NUCLEOTIDE SEQUENCE</scope>
    <source>
        <strain evidence="10">149207</strain>
        <strain evidence="8">265852</strain>
        <strain evidence="7">461175</strain>
        <strain evidence="9">741674</strain>
    </source>
</reference>
<dbReference type="EMBL" id="DAANFB010000049">
    <property type="protein sequence ID" value="HAC9592110.1"/>
    <property type="molecule type" value="Genomic_DNA"/>
</dbReference>
<reference evidence="5" key="3">
    <citation type="submission" date="2016-08" db="EMBL/GenBank/DDBJ databases">
        <title>Salmonella enterica subsp. enterica serovar Typhimurium strain SC523 plasmid pSC523, complete sequence.</title>
        <authorList>
            <person name="Shi H.P."/>
            <person name="Liu B.H."/>
            <person name="Xiang R."/>
            <person name="Lei C.W."/>
            <person name="Wang Y.X."/>
            <person name="Zou W.C."/>
            <person name="Wang H.N."/>
        </authorList>
    </citation>
    <scope>NUCLEOTIDE SEQUENCE</scope>
    <source>
        <strain evidence="5">SC523</strain>
        <plasmid evidence="5">pSC523</plasmid>
    </source>
</reference>
<dbReference type="EMBL" id="MK673548">
    <property type="protein sequence ID" value="QEQ66904.1"/>
    <property type="molecule type" value="Genomic_DNA"/>
</dbReference>
<dbReference type="EMBL" id="AALLBL010000082">
    <property type="protein sequence ID" value="EDA7345396.1"/>
    <property type="molecule type" value="Genomic_DNA"/>
</dbReference>
<evidence type="ECO:0000313" key="19">
    <source>
        <dbReference type="EMBL" id="HAE5428350.1"/>
    </source>
</evidence>
<dbReference type="EMBL" id="DAASGN010000011">
    <property type="protein sequence ID" value="HAE5428350.1"/>
    <property type="molecule type" value="Genomic_DNA"/>
</dbReference>
<dbReference type="EMBL" id="KX856065">
    <property type="protein sequence ID" value="APU90519.1"/>
    <property type="molecule type" value="Genomic_DNA"/>
</dbReference>
<evidence type="ECO:0000313" key="24">
    <source>
        <dbReference type="EMBL" id="QEQ66665.1"/>
    </source>
</evidence>
<accession>A0A0H3VVQ5</accession>
<dbReference type="EMBL" id="MK673547">
    <property type="protein sequence ID" value="QEQ66665.1"/>
    <property type="molecule type" value="Genomic_DNA"/>
</dbReference>
<evidence type="ECO:0000313" key="23">
    <source>
        <dbReference type="EMBL" id="HAF1070252.1"/>
    </source>
</evidence>
<geneLocation type="plasmid" evidence="24">
    <name>pGDP25-25</name>
</geneLocation>
<reference evidence="1" key="1">
    <citation type="submission" date="2014-09" db="EMBL/GenBank/DDBJ databases">
        <title>Complete sequence of a oqxAB-harboring IncHI2 plasmid from a Salmonella Typhimurium strain.</title>
        <authorList>
            <person name="Li L.Jr."/>
            <person name="Sun J."/>
            <person name="Deng H."/>
            <person name="Liu Y."/>
        </authorList>
    </citation>
    <scope>NUCLEOTIDE SEQUENCE</scope>
    <source>
        <strain evidence="1">GDS147</strain>
        <plasmid evidence="1">pHXY0908</plasmid>
    </source>
</reference>
<evidence type="ECO:0000313" key="16">
    <source>
        <dbReference type="EMBL" id="HAC9592110.1"/>
    </source>
</evidence>
<evidence type="ECO:0000313" key="14">
    <source>
        <dbReference type="EMBL" id="HAC6272413.1"/>
    </source>
</evidence>
<dbReference type="EMBL" id="DAAGZT010000015">
    <property type="protein sequence ID" value="HAB5226400.1"/>
    <property type="molecule type" value="Genomic_DNA"/>
</dbReference>
<dbReference type="EMBL" id="DAAUCB010000116">
    <property type="protein sequence ID" value="HAF1070252.1"/>
    <property type="molecule type" value="Genomic_DNA"/>
</dbReference>
<evidence type="ECO:0000313" key="10">
    <source>
        <dbReference type="EMBL" id="EDA7345396.1"/>
    </source>
</evidence>
<evidence type="ECO:0000313" key="12">
    <source>
        <dbReference type="EMBL" id="HAB3656301.1"/>
    </source>
</evidence>
<reference evidence="24" key="8">
    <citation type="submission" date="2019-03" db="EMBL/GenBank/DDBJ databases">
        <title>Emergency of fosA3-Carrying Epidemic Plasmids among Salmonella spp. of Food Animal Origin.</title>
        <authorList>
            <person name="Fang L.-X."/>
            <person name="Deng G.-H."/>
            <person name="Liao X.-P."/>
        </authorList>
    </citation>
    <scope>NUCLEOTIDE SEQUENCE</scope>
    <source>
        <strain evidence="24">GDP25-25</strain>
        <strain evidence="25">GDP37-4</strain>
        <plasmid evidence="24">pGDP25-25</plasmid>
        <plasmid evidence="25">pGDP37-4</plasmid>
    </source>
</reference>
<dbReference type="EMBL" id="AAJEEL010000040">
    <property type="protein sequence ID" value="ECK9670879.1"/>
    <property type="molecule type" value="Genomic_DNA"/>
</dbReference>
<geneLocation type="plasmid" evidence="4">
    <name>pHSHLJ1-MCR1</name>
</geneLocation>
<evidence type="ECO:0000313" key="3">
    <source>
        <dbReference type="EMBL" id="APU90519.1"/>
    </source>
</evidence>
<geneLocation type="plasmid" evidence="3">
    <name>pASSD2-MCR1</name>
</geneLocation>
<evidence type="ECO:0000313" key="2">
    <source>
        <dbReference type="EMBL" id="ALI92966.1"/>
    </source>
</evidence>
<evidence type="ECO:0000313" key="17">
    <source>
        <dbReference type="EMBL" id="HAD1716812.1"/>
    </source>
</evidence>
<geneLocation type="plasmid" evidence="25">
    <name>pGDP37-4</name>
</geneLocation>
<geneLocation type="plasmid" evidence="6">
    <name>pJZ26</name>
</geneLocation>
<evidence type="ECO:0000313" key="22">
    <source>
        <dbReference type="EMBL" id="HAF0962149.1"/>
    </source>
</evidence>
<dbReference type="EMBL" id="KX856066">
    <property type="protein sequence ID" value="APZ80145.1"/>
    <property type="molecule type" value="Genomic_DNA"/>
</dbReference>
<dbReference type="EMBL" id="KX721511">
    <property type="protein sequence ID" value="ARJ58443.1"/>
    <property type="molecule type" value="Genomic_DNA"/>
</dbReference>
<dbReference type="EMBL" id="AAIKGB010000016">
    <property type="protein sequence ID" value="ECF1544698.1"/>
    <property type="molecule type" value="Genomic_DNA"/>
</dbReference>
<keyword evidence="1" id="KW-0614">Plasmid</keyword>
<evidence type="ECO:0000313" key="7">
    <source>
        <dbReference type="EMBL" id="EBV4696850.1"/>
    </source>
</evidence>
<evidence type="ECO:0000313" key="9">
    <source>
        <dbReference type="EMBL" id="ECK9670879.1"/>
    </source>
</evidence>
<gene>
    <name evidence="10" type="ORF">A3U32_22575</name>
    <name evidence="11" type="ORF">A3U32_26360</name>
    <name evidence="7" type="ORF">DO533_19070</name>
    <name evidence="8" type="ORF">E0935_15820</name>
    <name evidence="9" type="ORF">FE758_19420</name>
    <name evidence="14" type="ORF">G0A70_23570</name>
    <name evidence="15" type="ORF">G0J81_24285</name>
    <name evidence="16" type="ORF">G0K37_24720</name>
    <name evidence="18" type="ORF">G4B74_004903</name>
    <name evidence="20" type="ORF">G4J41_004479</name>
    <name evidence="21" type="ORF">G4J45_004222</name>
    <name evidence="19" type="ORF">G4K03_001694</name>
    <name evidence="22" type="ORF">G9C24_004283</name>
    <name evidence="23" type="ORF">G9G45_004554</name>
    <name evidence="13" type="ORF">GB120_19620</name>
    <name evidence="12" type="ORF">GBS58_19815</name>
    <name evidence="17" type="ORF">GTH68_18520</name>
</gene>
<evidence type="ECO:0000313" key="6">
    <source>
        <dbReference type="EMBL" id="AXJ99025.1"/>
    </source>
</evidence>
<reference evidence="2" key="2">
    <citation type="submission" date="2015-07" db="EMBL/GenBank/DDBJ databases">
        <title>Inchi2 plasmids mediate dissemination of oqxab in Salmonella typhimurium.</title>
        <authorList>
            <person name="Wong M.H."/>
            <person name="Chen S."/>
        </authorList>
    </citation>
    <scope>NUCLEOTIDE SEQUENCE</scope>
    <source>
        <strain evidence="2">ST06-53</strain>
        <plasmid evidence="2">pHK0653</plasmid>
    </source>
</reference>
<dbReference type="EMBL" id="DAANWH010000012">
    <property type="protein sequence ID" value="HAD1716812.1"/>
    <property type="molecule type" value="Genomic_DNA"/>
</dbReference>
<geneLocation type="plasmid" evidence="1">
    <name>pHXY0908</name>
</geneLocation>
<dbReference type="EMBL" id="AALLBL010000221">
    <property type="protein sequence ID" value="EDA7346099.1"/>
    <property type="molecule type" value="Genomic_DNA"/>
</dbReference>
<reference evidence="3" key="4">
    <citation type="submission" date="2016-09" db="EMBL/GenBank/DDBJ databases">
        <title>Prevalence and molecular characterization of mcr-1-positive Salmonella strains recovered from animals, food samples and clinical specimens in China.</title>
        <authorList>
            <person name="Cui M."/>
            <person name="Zhang J."/>
            <person name="Zhang C."/>
            <person name="Gu Z."/>
            <person name="Li R."/>
            <person name="Chan E.Wai.-chi."/>
            <person name="Wu C."/>
            <person name="Yan M."/>
            <person name="Xu X."/>
            <person name="Chen S."/>
            <person name="Wu C."/>
        </authorList>
    </citation>
    <scope>NUCLEOTIDE SEQUENCE</scope>
    <source>
        <plasmid evidence="3">pASSD2-MCR1</plasmid>
        <plasmid evidence="4">pHSHLJ1-MCR1</plasmid>
    </source>
</reference>
<dbReference type="EMBL" id="AAHFII010000046">
    <property type="protein sequence ID" value="EBV4696850.1"/>
    <property type="molecule type" value="Genomic_DNA"/>
</dbReference>
<geneLocation type="plasmid" evidence="5">
    <name>pSC523</name>
</geneLocation>
<reference evidence="12" key="6">
    <citation type="journal article" date="2018" name="Genome Biol.">
        <title>SKESA: strategic k-mer extension for scrupulous assemblies.</title>
        <authorList>
            <person name="Souvorov A."/>
            <person name="Agarwala R."/>
            <person name="Lipman D.J."/>
        </authorList>
    </citation>
    <scope>NUCLEOTIDE SEQUENCE</scope>
    <source>
        <strain evidence="15">L02319-16</strain>
        <strain evidence="14">R27</strain>
        <strain evidence="16">S02416-16</strain>
        <strain evidence="12">Salmonella enterica</strain>
        <strain evidence="17">SSI_AA721</strain>
    </source>
</reference>
<dbReference type="EMBL" id="DAARWS010000060">
    <property type="protein sequence ID" value="HAE4238518.1"/>
    <property type="molecule type" value="Genomic_DNA"/>
</dbReference>
<dbReference type="GeneID" id="39677683"/>
<dbReference type="AlphaFoldDB" id="A0A0H3VVQ5"/>
<reference evidence="6" key="5">
    <citation type="submission" date="2017-10" db="EMBL/GenBank/DDBJ databases">
        <title>Salmonella enterica Serovar Typhimurium strain JZ26 plasmid pJZ26, complete sequence.</title>
        <authorList>
            <person name="Li Y."/>
        </authorList>
    </citation>
    <scope>NUCLEOTIDE SEQUENCE</scope>
    <source>
        <strain evidence="6">JZ26</strain>
        <plasmid evidence="6">pJZ26</plasmid>
    </source>
</reference>
<name>A0A0H3VVQ5_SALTM</name>
<dbReference type="PATRIC" id="fig|90371.1190.peg.2965"/>
<dbReference type="EMBL" id="DAASOD010000052">
    <property type="protein sequence ID" value="HAE6333065.1"/>
    <property type="molecule type" value="Genomic_DNA"/>
</dbReference>
<organism evidence="1">
    <name type="scientific">Salmonella typhimurium</name>
    <dbReference type="NCBI Taxonomy" id="90371"/>
    <lineage>
        <taxon>Bacteria</taxon>
        <taxon>Pseudomonadati</taxon>
        <taxon>Pseudomonadota</taxon>
        <taxon>Gammaproteobacteria</taxon>
        <taxon>Enterobacterales</taxon>
        <taxon>Enterobacteriaceae</taxon>
        <taxon>Salmonella</taxon>
    </lineage>
</organism>
<dbReference type="Proteomes" id="UP000839595">
    <property type="component" value="Unassembled WGS sequence"/>
</dbReference>
<evidence type="ECO:0000313" key="4">
    <source>
        <dbReference type="EMBL" id="APZ80145.1"/>
    </source>
</evidence>
<geneLocation type="plasmid" evidence="2">
    <name>pHK0653</name>
</geneLocation>
<evidence type="ECO:0000313" key="11">
    <source>
        <dbReference type="EMBL" id="EDA7346099.1"/>
    </source>
</evidence>